<evidence type="ECO:0000313" key="1">
    <source>
        <dbReference type="EMBL" id="MCI4382629.1"/>
    </source>
</evidence>
<protein>
    <submittedName>
        <fullName evidence="1">Uncharacterized protein</fullName>
    </submittedName>
</protein>
<keyword evidence="2" id="KW-1185">Reference proteome</keyword>
<feature type="non-terminal residue" evidence="1">
    <location>
        <position position="66"/>
    </location>
</feature>
<dbReference type="Proteomes" id="UP000829447">
    <property type="component" value="Linkage Group LG10"/>
</dbReference>
<gene>
    <name evidence="1" type="ORF">PGIGA_G00017000</name>
</gene>
<comment type="caution">
    <text evidence="1">The sequence shown here is derived from an EMBL/GenBank/DDBJ whole genome shotgun (WGS) entry which is preliminary data.</text>
</comment>
<reference evidence="1 2" key="1">
    <citation type="journal article" date="2022" name="bioRxiv">
        <title>An ancient truncated duplication of the anti-Mullerian hormone receptor type 2 gene is a potential conserved master sex determinant in the Pangasiidae catfish family.</title>
        <authorList>
            <person name="Wen M."/>
            <person name="Pan Q."/>
            <person name="Jouanno E."/>
            <person name="Montfort J."/>
            <person name="Zahm M."/>
            <person name="Cabau C."/>
            <person name="Klopp C."/>
            <person name="Iampietro C."/>
            <person name="Roques C."/>
            <person name="Bouchez O."/>
            <person name="Castinel A."/>
            <person name="Donnadieu C."/>
            <person name="Parrinello H."/>
            <person name="Poncet C."/>
            <person name="Belmonte E."/>
            <person name="Gautier V."/>
            <person name="Avarre J.-C."/>
            <person name="Dugue R."/>
            <person name="Gustiano R."/>
            <person name="Ha T.T.T."/>
            <person name="Campet M."/>
            <person name="Sriphairoj K."/>
            <person name="Ribolli J."/>
            <person name="de Almeida F.L."/>
            <person name="Desvignes T."/>
            <person name="Postlethwait J.H."/>
            <person name="Bucao C.F."/>
            <person name="Robinson-Rechavi M."/>
            <person name="Bobe J."/>
            <person name="Herpin A."/>
            <person name="Guiguen Y."/>
        </authorList>
    </citation>
    <scope>NUCLEOTIDE SEQUENCE [LARGE SCALE GENOMIC DNA]</scope>
    <source>
        <strain evidence="1">YG-Dec2019</strain>
    </source>
</reference>
<evidence type="ECO:0000313" key="2">
    <source>
        <dbReference type="Proteomes" id="UP000829447"/>
    </source>
</evidence>
<organism evidence="1 2">
    <name type="scientific">Pangasianodon gigas</name>
    <name type="common">Mekong giant catfish</name>
    <name type="synonym">Pangasius gigas</name>
    <dbReference type="NCBI Taxonomy" id="30993"/>
    <lineage>
        <taxon>Eukaryota</taxon>
        <taxon>Metazoa</taxon>
        <taxon>Chordata</taxon>
        <taxon>Craniata</taxon>
        <taxon>Vertebrata</taxon>
        <taxon>Euteleostomi</taxon>
        <taxon>Actinopterygii</taxon>
        <taxon>Neopterygii</taxon>
        <taxon>Teleostei</taxon>
        <taxon>Ostariophysi</taxon>
        <taxon>Siluriformes</taxon>
        <taxon>Pangasiidae</taxon>
        <taxon>Pangasianodon</taxon>
    </lineage>
</organism>
<accession>A0ACC5WU14</accession>
<proteinExistence type="predicted"/>
<name>A0ACC5WU14_PANGG</name>
<dbReference type="EMBL" id="CM040463">
    <property type="protein sequence ID" value="MCI4382629.1"/>
    <property type="molecule type" value="Genomic_DNA"/>
</dbReference>
<sequence>MPLTKEERIEIILMAGSGSCCKVAMDFTRKHGKHITHNSVAKLINKFKNTESVADQPRSLHPRPFT</sequence>